<keyword evidence="9" id="KW-0067">ATP-binding</keyword>
<protein>
    <submittedName>
        <fullName evidence="12">PTS system, mannose/fructose/sorbose family, IIB component</fullName>
    </submittedName>
</protein>
<dbReference type="STRING" id="1120989.SAMN02745227_02087"/>
<dbReference type="Pfam" id="PF00005">
    <property type="entry name" value="ABC_tran"/>
    <property type="match status" value="1"/>
</dbReference>
<dbReference type="FunFam" id="3.40.50.300:FF:000042">
    <property type="entry name" value="Maltose/maltodextrin ABC transporter, ATP-binding protein"/>
    <property type="match status" value="1"/>
</dbReference>
<evidence type="ECO:0000313" key="13">
    <source>
        <dbReference type="Proteomes" id="UP000243547"/>
    </source>
</evidence>
<keyword evidence="7" id="KW-0547">Nucleotide-binding</keyword>
<dbReference type="GO" id="GO:0005524">
    <property type="term" value="F:ATP binding"/>
    <property type="evidence" value="ECO:0007669"/>
    <property type="project" value="UniProtKB-KW"/>
</dbReference>
<dbReference type="OrthoDB" id="9802264at2"/>
<feature type="domain" description="PTS EIIB type-4" evidence="11">
    <location>
        <begin position="1"/>
        <end position="164"/>
    </location>
</feature>
<gene>
    <name evidence="12" type="ORF">SAMN02745227_02087</name>
</gene>
<evidence type="ECO:0000256" key="6">
    <source>
        <dbReference type="ARBA" id="ARBA00022683"/>
    </source>
</evidence>
<dbReference type="EMBL" id="FRAI01000036">
    <property type="protein sequence ID" value="SHK34833.1"/>
    <property type="molecule type" value="Genomic_DNA"/>
</dbReference>
<dbReference type="InterPro" id="IPR040582">
    <property type="entry name" value="OB_MalK-like"/>
</dbReference>
<evidence type="ECO:0000259" key="10">
    <source>
        <dbReference type="PROSITE" id="PS50893"/>
    </source>
</evidence>
<dbReference type="InterPro" id="IPR027417">
    <property type="entry name" value="P-loop_NTPase"/>
</dbReference>
<dbReference type="GO" id="GO:0140359">
    <property type="term" value="F:ABC-type transporter activity"/>
    <property type="evidence" value="ECO:0007669"/>
    <property type="project" value="InterPro"/>
</dbReference>
<dbReference type="GO" id="GO:0016301">
    <property type="term" value="F:kinase activity"/>
    <property type="evidence" value="ECO:0007669"/>
    <property type="project" value="UniProtKB-KW"/>
</dbReference>
<dbReference type="InterPro" id="IPR004720">
    <property type="entry name" value="PTS_IIB_sorbose-sp"/>
</dbReference>
<keyword evidence="3" id="KW-0963">Cytoplasm</keyword>
<dbReference type="Gene3D" id="2.40.50.100">
    <property type="match status" value="1"/>
</dbReference>
<dbReference type="NCBIfam" id="NF008653">
    <property type="entry name" value="PRK11650.1"/>
    <property type="match status" value="1"/>
</dbReference>
<proteinExistence type="predicted"/>
<keyword evidence="2" id="KW-0813">Transport</keyword>
<evidence type="ECO:0000256" key="2">
    <source>
        <dbReference type="ARBA" id="ARBA00022448"/>
    </source>
</evidence>
<keyword evidence="13" id="KW-1185">Reference proteome</keyword>
<dbReference type="GO" id="GO:0005737">
    <property type="term" value="C:cytoplasm"/>
    <property type="evidence" value="ECO:0007669"/>
    <property type="project" value="UniProtKB-SubCell"/>
</dbReference>
<dbReference type="Pfam" id="PF03830">
    <property type="entry name" value="PTSIIB_sorb"/>
    <property type="match status" value="1"/>
</dbReference>
<organism evidence="12 13">
    <name type="scientific">Anaerobranca californiensis DSM 14826</name>
    <dbReference type="NCBI Taxonomy" id="1120989"/>
    <lineage>
        <taxon>Bacteria</taxon>
        <taxon>Bacillati</taxon>
        <taxon>Bacillota</taxon>
        <taxon>Clostridia</taxon>
        <taxon>Eubacteriales</taxon>
        <taxon>Proteinivoracaceae</taxon>
        <taxon>Anaerobranca</taxon>
    </lineage>
</organism>
<dbReference type="PANTHER" id="PTHR43875:SF1">
    <property type="entry name" value="OSMOPROTECTIVE COMPOUNDS UPTAKE ATP-BINDING PROTEIN GGTA"/>
    <property type="match status" value="1"/>
</dbReference>
<reference evidence="13" key="1">
    <citation type="submission" date="2016-11" db="EMBL/GenBank/DDBJ databases">
        <authorList>
            <person name="Varghese N."/>
            <person name="Submissions S."/>
        </authorList>
    </citation>
    <scope>NUCLEOTIDE SEQUENCE [LARGE SCALE GENOMIC DNA]</scope>
    <source>
        <strain evidence="13">DSM 14826</strain>
    </source>
</reference>
<dbReference type="GO" id="GO:0016887">
    <property type="term" value="F:ATP hydrolysis activity"/>
    <property type="evidence" value="ECO:0007669"/>
    <property type="project" value="InterPro"/>
</dbReference>
<dbReference type="Proteomes" id="UP000243547">
    <property type="component" value="Unassembled WGS sequence"/>
</dbReference>
<dbReference type="SUPFAM" id="SSF50331">
    <property type="entry name" value="MOP-like"/>
    <property type="match status" value="1"/>
</dbReference>
<name>A0A1M6RQW4_9FIRM</name>
<dbReference type="Gene3D" id="2.40.50.140">
    <property type="entry name" value="Nucleic acid-binding proteins"/>
    <property type="match status" value="1"/>
</dbReference>
<dbReference type="AlphaFoldDB" id="A0A1M6RQW4"/>
<dbReference type="InterPro" id="IPR005116">
    <property type="entry name" value="Transp-assoc_OB_typ1"/>
</dbReference>
<dbReference type="Pfam" id="PF17912">
    <property type="entry name" value="OB_MalK"/>
    <property type="match status" value="1"/>
</dbReference>
<dbReference type="PROSITE" id="PS00211">
    <property type="entry name" value="ABC_TRANSPORTER_1"/>
    <property type="match status" value="1"/>
</dbReference>
<evidence type="ECO:0000256" key="4">
    <source>
        <dbReference type="ARBA" id="ARBA00022597"/>
    </source>
</evidence>
<dbReference type="InterPro" id="IPR036667">
    <property type="entry name" value="PTS_IIB_sorbose-sp_sf"/>
</dbReference>
<evidence type="ECO:0000259" key="11">
    <source>
        <dbReference type="PROSITE" id="PS51101"/>
    </source>
</evidence>
<dbReference type="PROSITE" id="PS51101">
    <property type="entry name" value="PTS_EIIB_TYPE_4"/>
    <property type="match status" value="1"/>
</dbReference>
<evidence type="ECO:0000256" key="5">
    <source>
        <dbReference type="ARBA" id="ARBA00022679"/>
    </source>
</evidence>
<dbReference type="PROSITE" id="PS50893">
    <property type="entry name" value="ABC_TRANSPORTER_2"/>
    <property type="match status" value="1"/>
</dbReference>
<evidence type="ECO:0000256" key="3">
    <source>
        <dbReference type="ARBA" id="ARBA00022490"/>
    </source>
</evidence>
<dbReference type="CDD" id="cd00001">
    <property type="entry name" value="PTS_IIB_man"/>
    <property type="match status" value="1"/>
</dbReference>
<sequence>MGLKLVRIDDRFIHGQVAVAWTKFLGIDQIIVANDTVANDDFQRSLMEFAKPPDVEIAILTISGTIEKIKGNFFKGKNIILLVDSPQDILKMIYEGVEIQKVNIGGMRYKEGRQQVTRTVSLNDDEKGAFYQLHSLGIELEFRAIPTDSKVDFMKLLGGKKMAKVVLKNISKYYGDVMAVNDFNLEIQDREFIVLVGPSGCGKSTTLRMIAGLEEITDGELYIGDKKVNDVPPKDRDIAMVFQNYALYPHMNVYENMAFGLKLRKYSKEEIDKRVNEAAKILGIENLLKRKPKELSGGQRQRVALGRAIVRNPQVFLMDEPLSNLDAKLRVQMRTEISKLHHRLQTTMIYVTHDQTEAMTMGDRIVVMKDGVIQQVASPQEIYDKPKNVFVAGFIGSPAMNFIDAAIIEKGSDLYLKFEGVELKIPAGKSKVIREKGYVGKEVIMGIRPEDLHDEPVFIESSPESVIEPVVEVVEKMGAENYLYLVLGGVQLTARVDARSKAVVDSKIKIAFDMNKVHIFDKETEESI</sequence>
<dbReference type="Gene3D" id="3.40.35.10">
    <property type="entry name" value="Phosphotransferase system, sorbose subfamily IIB component"/>
    <property type="match status" value="1"/>
</dbReference>
<dbReference type="CDD" id="cd03301">
    <property type="entry name" value="ABC_MalK_N"/>
    <property type="match status" value="1"/>
</dbReference>
<dbReference type="Gene3D" id="3.40.50.300">
    <property type="entry name" value="P-loop containing nucleotide triphosphate hydrolases"/>
    <property type="match status" value="1"/>
</dbReference>
<keyword evidence="6" id="KW-0598">Phosphotransferase system</keyword>
<evidence type="ECO:0000256" key="7">
    <source>
        <dbReference type="ARBA" id="ARBA00022741"/>
    </source>
</evidence>
<dbReference type="InterPro" id="IPR012340">
    <property type="entry name" value="NA-bd_OB-fold"/>
</dbReference>
<evidence type="ECO:0000256" key="8">
    <source>
        <dbReference type="ARBA" id="ARBA00022777"/>
    </source>
</evidence>
<dbReference type="GO" id="GO:0008982">
    <property type="term" value="F:protein-N(PI)-phosphohistidine-sugar phosphotransferase activity"/>
    <property type="evidence" value="ECO:0007669"/>
    <property type="project" value="InterPro"/>
</dbReference>
<dbReference type="InterPro" id="IPR015855">
    <property type="entry name" value="ABC_transpr_MalK-like"/>
</dbReference>
<dbReference type="SMART" id="SM00382">
    <property type="entry name" value="AAA"/>
    <property type="match status" value="1"/>
</dbReference>
<dbReference type="SUPFAM" id="SSF52728">
    <property type="entry name" value="PTS IIb component"/>
    <property type="match status" value="1"/>
</dbReference>
<dbReference type="PANTHER" id="PTHR43875">
    <property type="entry name" value="MALTODEXTRIN IMPORT ATP-BINDING PROTEIN MSMX"/>
    <property type="match status" value="1"/>
</dbReference>
<dbReference type="SUPFAM" id="SSF52540">
    <property type="entry name" value="P-loop containing nucleoside triphosphate hydrolases"/>
    <property type="match status" value="1"/>
</dbReference>
<evidence type="ECO:0000256" key="9">
    <source>
        <dbReference type="ARBA" id="ARBA00022840"/>
    </source>
</evidence>
<accession>A0A1M6RQW4</accession>
<keyword evidence="4" id="KW-0762">Sugar transport</keyword>
<dbReference type="Pfam" id="PF03459">
    <property type="entry name" value="TOBE"/>
    <property type="match status" value="1"/>
</dbReference>
<dbReference type="GO" id="GO:0009401">
    <property type="term" value="P:phosphoenolpyruvate-dependent sugar phosphotransferase system"/>
    <property type="evidence" value="ECO:0007669"/>
    <property type="project" value="UniProtKB-KW"/>
</dbReference>
<dbReference type="InterPro" id="IPR047641">
    <property type="entry name" value="ABC_transpr_MalK/UgpC-like"/>
</dbReference>
<dbReference type="InterPro" id="IPR008995">
    <property type="entry name" value="Mo/tungstate-bd_C_term_dom"/>
</dbReference>
<dbReference type="InterPro" id="IPR003593">
    <property type="entry name" value="AAA+_ATPase"/>
</dbReference>
<feature type="domain" description="ABC transporter" evidence="10">
    <location>
        <begin position="165"/>
        <end position="395"/>
    </location>
</feature>
<dbReference type="GO" id="GO:0055052">
    <property type="term" value="C:ATP-binding cassette (ABC) transporter complex, substrate-binding subunit-containing"/>
    <property type="evidence" value="ECO:0007669"/>
    <property type="project" value="TreeGrafter"/>
</dbReference>
<dbReference type="InterPro" id="IPR017871">
    <property type="entry name" value="ABC_transporter-like_CS"/>
</dbReference>
<dbReference type="InterPro" id="IPR003439">
    <property type="entry name" value="ABC_transporter-like_ATP-bd"/>
</dbReference>
<comment type="subcellular location">
    <subcellularLocation>
        <location evidence="1">Cytoplasm</location>
    </subcellularLocation>
</comment>
<keyword evidence="5" id="KW-0808">Transferase</keyword>
<keyword evidence="8" id="KW-0418">Kinase</keyword>
<evidence type="ECO:0000256" key="1">
    <source>
        <dbReference type="ARBA" id="ARBA00004496"/>
    </source>
</evidence>
<evidence type="ECO:0000313" key="12">
    <source>
        <dbReference type="EMBL" id="SHK34833.1"/>
    </source>
</evidence>